<reference evidence="3 4" key="1">
    <citation type="submission" date="2019-03" db="EMBL/GenBank/DDBJ databases">
        <title>Draft genome sequence of Xylaria hypoxylon DSM 108379, a ubiquitous saprotrophic-parasitic fungi on hardwood.</title>
        <authorList>
            <person name="Buettner E."/>
            <person name="Leonhardt S."/>
            <person name="Gebauer A.M."/>
            <person name="Liers C."/>
            <person name="Hofrichter M."/>
            <person name="Kellner H."/>
        </authorList>
    </citation>
    <scope>NUCLEOTIDE SEQUENCE [LARGE SCALE GENOMIC DNA]</scope>
    <source>
        <strain evidence="3 4">DSM 108379</strain>
    </source>
</reference>
<evidence type="ECO:0000256" key="2">
    <source>
        <dbReference type="SAM" id="Phobius"/>
    </source>
</evidence>
<evidence type="ECO:0000313" key="4">
    <source>
        <dbReference type="Proteomes" id="UP000297716"/>
    </source>
</evidence>
<feature type="compositionally biased region" description="Polar residues" evidence="1">
    <location>
        <begin position="373"/>
        <end position="383"/>
    </location>
</feature>
<feature type="transmembrane region" description="Helical" evidence="2">
    <location>
        <begin position="169"/>
        <end position="190"/>
    </location>
</feature>
<sequence length="965" mass="104183">MLNRSAVLVAIATVLSLYLHWNGNLLFSLGCATCLLAVAYNLDVSFLGAMVSFTASLVLLWALIASYTYPVIAIILQLLFSAGTNYGWWTFWLGITVFGFHHIGWEAILHTMSYLAGFEFLRATLPASDGTLHLCYSPFSILLSLSINFDFLTWWIHAYQMEIHPTVSLMLRSLLLVFIKITYTAGQVLYTAGQVWKTVVYHFTDSYHWCPDWKIEEIARISAEHKAKLLEDKPAPQVLRRQREETARRWPRNGLQLENGSSEGVGPILDSNTILAPGKMAPWLSRVSYADNSSFSHTPSPTTVSSDFLEVIQLSPKSPSDALNTSSMVEEQWVDFPTRVASVAPTVSVPVHQPLPPQVHVEAPVKPSVVAPPQSSRNLSTWVPRTPVPNIPDSEKKQMPTLTYEPRPSIARPIFLGGIAGRSVEFVFQPEVMNIDPVIEIDSLDVPMNDVVDDTMEELNGLLKGLAIKSGYEDSFMEMDYQSHALAWISGEAPFIPLYVQTCRASVSLPAPPVCPTAPLVLTSFSATLEVERPTVHAPKLAPPVISTAPMVPAKPMVMPAVVKTPVLSVPAKSAAPMVPSVTSTAPVLSVPTTSTAPMVPTKPMVTSTVAKTPMHSVPAKSAVPEAAPPVASTIPKVSSTPSIVPTSPVAAGRKTRVPRARSAALLARFKAPTAPPATSFNLPGPAPPAPFAVTTLPTTADFGFSAAFNAAPAVPTFQTAPTVSSTFHIPGLTLPMLSFAGPAAPTAPERTPSPEYDENELVREFLDESESGTLPFGVLEPAESHSFNENYTEELDKELFGEDPHSEDPLPETAASPTATGELSELTEMADDELDMCLDEAHGTPEADLGVLSDAPADELPAIEDHPSVPASFTPGANRAAENTLTQPRPRFTAEQRDQLEIDLMYGTEDPMAQLTRGRQLTPADMGIGHVPGPPPNYADAPDDVARANANKNDPNPRGGKRRN</sequence>
<evidence type="ECO:0000256" key="1">
    <source>
        <dbReference type="SAM" id="MobiDB-lite"/>
    </source>
</evidence>
<comment type="caution">
    <text evidence="3">The sequence shown here is derived from an EMBL/GenBank/DDBJ whole genome shotgun (WGS) entry which is preliminary data.</text>
</comment>
<gene>
    <name evidence="3" type="ORF">E0Z10_g6068</name>
</gene>
<dbReference type="STRING" id="37992.A0A4Z0YTG8"/>
<protein>
    <recommendedName>
        <fullName evidence="5">Transmembrane protein</fullName>
    </recommendedName>
</protein>
<dbReference type="AlphaFoldDB" id="A0A4Z0YTG8"/>
<keyword evidence="2" id="KW-0812">Transmembrane</keyword>
<keyword evidence="2" id="KW-1133">Transmembrane helix</keyword>
<feature type="region of interest" description="Disordered" evidence="1">
    <location>
        <begin position="633"/>
        <end position="657"/>
    </location>
</feature>
<dbReference type="PROSITE" id="PS51257">
    <property type="entry name" value="PROKAR_LIPOPROTEIN"/>
    <property type="match status" value="1"/>
</dbReference>
<feature type="region of interest" description="Disordered" evidence="1">
    <location>
        <begin position="802"/>
        <end position="823"/>
    </location>
</feature>
<keyword evidence="4" id="KW-1185">Reference proteome</keyword>
<feature type="transmembrane region" description="Helical" evidence="2">
    <location>
        <begin position="91"/>
        <end position="116"/>
    </location>
</feature>
<name>A0A4Z0YTG8_9PEZI</name>
<keyword evidence="2" id="KW-0472">Membrane</keyword>
<feature type="compositionally biased region" description="Low complexity" evidence="1">
    <location>
        <begin position="633"/>
        <end position="650"/>
    </location>
</feature>
<dbReference type="Proteomes" id="UP000297716">
    <property type="component" value="Unassembled WGS sequence"/>
</dbReference>
<feature type="region of interest" description="Disordered" evidence="1">
    <location>
        <begin position="918"/>
        <end position="965"/>
    </location>
</feature>
<evidence type="ECO:0008006" key="5">
    <source>
        <dbReference type="Google" id="ProtNLM"/>
    </source>
</evidence>
<dbReference type="OrthoDB" id="4779042at2759"/>
<feature type="region of interest" description="Disordered" evidence="1">
    <location>
        <begin position="861"/>
        <end position="897"/>
    </location>
</feature>
<organism evidence="3 4">
    <name type="scientific">Xylaria hypoxylon</name>
    <dbReference type="NCBI Taxonomy" id="37992"/>
    <lineage>
        <taxon>Eukaryota</taxon>
        <taxon>Fungi</taxon>
        <taxon>Dikarya</taxon>
        <taxon>Ascomycota</taxon>
        <taxon>Pezizomycotina</taxon>
        <taxon>Sordariomycetes</taxon>
        <taxon>Xylariomycetidae</taxon>
        <taxon>Xylariales</taxon>
        <taxon>Xylariaceae</taxon>
        <taxon>Xylaria</taxon>
    </lineage>
</organism>
<accession>A0A4Z0YTG8</accession>
<dbReference type="EMBL" id="SKBN01000119">
    <property type="protein sequence ID" value="TGJ82691.1"/>
    <property type="molecule type" value="Genomic_DNA"/>
</dbReference>
<proteinExistence type="predicted"/>
<feature type="region of interest" description="Disordered" evidence="1">
    <location>
        <begin position="369"/>
        <end position="401"/>
    </location>
</feature>
<feature type="transmembrane region" description="Helical" evidence="2">
    <location>
        <begin position="136"/>
        <end position="157"/>
    </location>
</feature>
<feature type="transmembrane region" description="Helical" evidence="2">
    <location>
        <begin position="53"/>
        <end position="79"/>
    </location>
</feature>
<evidence type="ECO:0000313" key="3">
    <source>
        <dbReference type="EMBL" id="TGJ82691.1"/>
    </source>
</evidence>